<dbReference type="EMBL" id="JYDH01000087">
    <property type="protein sequence ID" value="KRY33124.1"/>
    <property type="molecule type" value="Genomic_DNA"/>
</dbReference>
<gene>
    <name evidence="1" type="ORF">T01_13088</name>
</gene>
<dbReference type="Proteomes" id="UP000054776">
    <property type="component" value="Unassembled WGS sequence"/>
</dbReference>
<evidence type="ECO:0000313" key="2">
    <source>
        <dbReference type="Proteomes" id="UP000054776"/>
    </source>
</evidence>
<dbReference type="AlphaFoldDB" id="A0A0V1B810"/>
<proteinExistence type="predicted"/>
<evidence type="ECO:0000313" key="1">
    <source>
        <dbReference type="EMBL" id="KRY33124.1"/>
    </source>
</evidence>
<keyword evidence="2" id="KW-1185">Reference proteome</keyword>
<dbReference type="InParanoid" id="A0A0V1B810"/>
<organism evidence="1 2">
    <name type="scientific">Trichinella spiralis</name>
    <name type="common">Trichina worm</name>
    <dbReference type="NCBI Taxonomy" id="6334"/>
    <lineage>
        <taxon>Eukaryota</taxon>
        <taxon>Metazoa</taxon>
        <taxon>Ecdysozoa</taxon>
        <taxon>Nematoda</taxon>
        <taxon>Enoplea</taxon>
        <taxon>Dorylaimia</taxon>
        <taxon>Trichinellida</taxon>
        <taxon>Trichinellidae</taxon>
        <taxon>Trichinella</taxon>
    </lineage>
</organism>
<name>A0A0V1B810_TRISP</name>
<accession>A0A0V1B810</accession>
<comment type="caution">
    <text evidence="1">The sequence shown here is derived from an EMBL/GenBank/DDBJ whole genome shotgun (WGS) entry which is preliminary data.</text>
</comment>
<sequence>MNKCKKKDCFFPWLCYVHIANPETQASAPKYYAFFSNFAYLACTDWKQLELIIYTYQHFAIF</sequence>
<reference evidence="1 2" key="1">
    <citation type="submission" date="2015-01" db="EMBL/GenBank/DDBJ databases">
        <title>Evolution of Trichinella species and genotypes.</title>
        <authorList>
            <person name="Korhonen P.K."/>
            <person name="Edoardo P."/>
            <person name="Giuseppe L.R."/>
            <person name="Gasser R.B."/>
        </authorList>
    </citation>
    <scope>NUCLEOTIDE SEQUENCE [LARGE SCALE GENOMIC DNA]</scope>
    <source>
        <strain evidence="1">ISS3</strain>
    </source>
</reference>
<protein>
    <submittedName>
        <fullName evidence="1">Uncharacterized protein</fullName>
    </submittedName>
</protein>